<proteinExistence type="predicted"/>
<feature type="region of interest" description="Disordered" evidence="1">
    <location>
        <begin position="529"/>
        <end position="585"/>
    </location>
</feature>
<feature type="compositionally biased region" description="Basic and acidic residues" evidence="1">
    <location>
        <begin position="90"/>
        <end position="102"/>
    </location>
</feature>
<feature type="compositionally biased region" description="Basic and acidic residues" evidence="1">
    <location>
        <begin position="302"/>
        <end position="311"/>
    </location>
</feature>
<feature type="region of interest" description="Disordered" evidence="1">
    <location>
        <begin position="377"/>
        <end position="413"/>
    </location>
</feature>
<feature type="compositionally biased region" description="Polar residues" evidence="1">
    <location>
        <begin position="529"/>
        <end position="547"/>
    </location>
</feature>
<feature type="compositionally biased region" description="Basic and acidic residues" evidence="1">
    <location>
        <begin position="559"/>
        <end position="574"/>
    </location>
</feature>
<evidence type="ECO:0000313" key="3">
    <source>
        <dbReference type="RefSeq" id="XP_018011473.1"/>
    </source>
</evidence>
<feature type="compositionally biased region" description="Low complexity" evidence="1">
    <location>
        <begin position="380"/>
        <end position="389"/>
    </location>
</feature>
<feature type="compositionally biased region" description="Polar residues" evidence="1">
    <location>
        <begin position="162"/>
        <end position="172"/>
    </location>
</feature>
<name>A0A8B7NCZ9_HYAAZ</name>
<protein>
    <submittedName>
        <fullName evidence="3">Uncharacterized protein LOC108668737</fullName>
    </submittedName>
</protein>
<dbReference type="RefSeq" id="XP_018011473.1">
    <property type="nucleotide sequence ID" value="XM_018155984.2"/>
</dbReference>
<organism evidence="2 3">
    <name type="scientific">Hyalella azteca</name>
    <name type="common">Amphipod</name>
    <dbReference type="NCBI Taxonomy" id="294128"/>
    <lineage>
        <taxon>Eukaryota</taxon>
        <taxon>Metazoa</taxon>
        <taxon>Ecdysozoa</taxon>
        <taxon>Arthropoda</taxon>
        <taxon>Crustacea</taxon>
        <taxon>Multicrustacea</taxon>
        <taxon>Malacostraca</taxon>
        <taxon>Eumalacostraca</taxon>
        <taxon>Peracarida</taxon>
        <taxon>Amphipoda</taxon>
        <taxon>Senticaudata</taxon>
        <taxon>Talitrida</taxon>
        <taxon>Talitroidea</taxon>
        <taxon>Hyalellidae</taxon>
        <taxon>Hyalella</taxon>
    </lineage>
</organism>
<feature type="compositionally biased region" description="Polar residues" evidence="1">
    <location>
        <begin position="140"/>
        <end position="149"/>
    </location>
</feature>
<feature type="compositionally biased region" description="Polar residues" evidence="1">
    <location>
        <begin position="575"/>
        <end position="585"/>
    </location>
</feature>
<dbReference type="KEGG" id="hazt:108668737"/>
<feature type="region of interest" description="Disordered" evidence="1">
    <location>
        <begin position="607"/>
        <end position="655"/>
    </location>
</feature>
<dbReference type="AlphaFoldDB" id="A0A8B7NCZ9"/>
<feature type="non-terminal residue" evidence="3">
    <location>
        <position position="761"/>
    </location>
</feature>
<dbReference type="GeneID" id="108668737"/>
<sequence length="761" mass="83242">MTSMRGLRGNRSKSYDSLDNDVNDVTNAFSDVTTRDDVEITKRSSNKSKTNAFRRRIFGKKLVFKADNLTQTVESNGKTKLNSKKGSSKSNDDRSLPHHEVENPFNNNFLIEPESRGCHKTDDNTAGAIDNTDGRDHADSSASQLSFGSENGEKCDKFMTETPRSLSMSSLPEDSDNSQDFDDDKFYVKKGGHFGVKFEKKASLGTSKQKRQPNVTNRNRLSDGLNQLKKNVEQVRNPNLKSPKFQNFKAVFGRSSKDKDKDKSVDVHTDAQHGSRLTIKNGDDSTEDGGQRNGFTPPMQTDHLESESEKAKKTKVKSNGFSSKMKAAFASISPTKTPPPPNARSTELRDAKLEDEFDFDANFYSCLENVRNDEFPANDSTSSSHASSHITKQSVSKSKNNESEMPSASSDHLSFETSRCSGGLSDFSCDPFTADYLQPFDASSSSNFESFDDNFCAVPSTNLLKSSSASLIHSSNTSQTNPFTSSQMNPFTASHINPFTACQINPFSATVIDQSPEHATSNKKIQFLMTSSPEGGNTGASAASTPSLPDFMKPQPKAPDGKDKSGCASDEKATHSSPTDVANITSMNGRLSKSISTYGFIENSFDMTNLDNVPDGLPGTKEFRETELPTSRRSPTENLLSGKPLPTKKHQQRNLLSASSSNLLELTPKFDRNKIAGSLMDCSRLDEEADDGAGISRPHRPKKKMLALEDRATQLLFRTVGGSRRTMGASDHLPEEISLLGDKLPALIMAPVVGENADAEK</sequence>
<feature type="compositionally biased region" description="Acidic residues" evidence="1">
    <location>
        <begin position="173"/>
        <end position="183"/>
    </location>
</feature>
<feature type="region of interest" description="Disordered" evidence="1">
    <location>
        <begin position="75"/>
        <end position="184"/>
    </location>
</feature>
<feature type="compositionally biased region" description="Polar residues" evidence="1">
    <location>
        <begin position="390"/>
        <end position="413"/>
    </location>
</feature>
<gene>
    <name evidence="3" type="primary">LOC108668737</name>
</gene>
<reference evidence="3" key="1">
    <citation type="submission" date="2025-08" db="UniProtKB">
        <authorList>
            <consortium name="RefSeq"/>
        </authorList>
    </citation>
    <scope>IDENTIFICATION</scope>
</reference>
<feature type="compositionally biased region" description="Basic and acidic residues" evidence="1">
    <location>
        <begin position="113"/>
        <end position="123"/>
    </location>
</feature>
<evidence type="ECO:0000256" key="1">
    <source>
        <dbReference type="SAM" id="MobiDB-lite"/>
    </source>
</evidence>
<feature type="compositionally biased region" description="Basic and acidic residues" evidence="1">
    <location>
        <begin position="255"/>
        <end position="273"/>
    </location>
</feature>
<feature type="compositionally biased region" description="Polar residues" evidence="1">
    <location>
        <begin position="628"/>
        <end position="639"/>
    </location>
</feature>
<feature type="compositionally biased region" description="Polar residues" evidence="1">
    <location>
        <begin position="204"/>
        <end position="240"/>
    </location>
</feature>
<feature type="region of interest" description="Disordered" evidence="1">
    <location>
        <begin position="201"/>
        <end position="346"/>
    </location>
</feature>
<feature type="region of interest" description="Disordered" evidence="1">
    <location>
        <begin position="1"/>
        <end position="21"/>
    </location>
</feature>
<accession>A0A8B7NCZ9</accession>
<evidence type="ECO:0000313" key="2">
    <source>
        <dbReference type="Proteomes" id="UP000694843"/>
    </source>
</evidence>
<keyword evidence="2" id="KW-1185">Reference proteome</keyword>
<dbReference type="Proteomes" id="UP000694843">
    <property type="component" value="Unplaced"/>
</dbReference>